<dbReference type="SUPFAM" id="SSF49265">
    <property type="entry name" value="Fibronectin type III"/>
    <property type="match status" value="1"/>
</dbReference>
<sequence length="797" mass="85669">MRVLTPQERSTLRTSTYVTHLRVRVHRPDASLVDLTALLGNDWLMGVTWNETLDTPVAQASVTVRRSGPGGARQSLSPMVGGSLANSYQGTFVPLLQEGRYFRVEVQCTPGTRPTESAWREVFLGRIDEVTVGSEEVRFTGRDLAGIFQDYFIEQERNYGNDTVGHAVQTVMTSIIGDNVPNGIGPGLYVPVDPMWQLGRYTQKREPVYDALTALAEQLGWELRLMYREGHGWYLVFRAPERLPGAPVWTFGPEQYVAEPQVRRQLRDIRNVVEVVYGDAAVLDAMKLPTRRTVTSINPSSVTAYGRRWMQITEASNSNINTEVEAQRLADAAVADLSDSALEVDLELPFFWPLEIADFVHLEPDGVGLATPQELAVISIEQTLTSDGVAKTRLQLRGRPATSYTAWMNREAAPGVAPLVALAGPDAPSELATAATVNGFALSFKPPSAGPAWDSFELHLSTSPGFTPSNATLKAAASATRFEVADLVPGTTHYALVRGRDRYGNVGPASAQVELAPRYVAPNDLAPLVIFSSLTPNPSFEAWTLRGSAPPDGWTMVAGTFGVDALRTNAADSATYAVSFPSTTMGEKLMASQYFAVTAGQTYVARLRYLRPTSGPSGGARLNLHWYDSTFTELTSAAVLTEGTASGAWTSLVRHAVAPAGARYGRLVVGRAMSLGAVTIDNASVDQYTTPQQASQPVFVFTNGWAAYTANGRAPASYYRDSTGRVRLQGAIAGGTINTPAFTLSEEVRPLAVIDHPVACAGGVPGLLVIGTDGTVTLQAGDVSFVSLEGVSFRGGA</sequence>
<reference evidence="2 3" key="1">
    <citation type="submission" date="2016-10" db="EMBL/GenBank/DDBJ databases">
        <authorList>
            <person name="Varghese N."/>
            <person name="Submissions S."/>
        </authorList>
    </citation>
    <scope>NUCLEOTIDE SEQUENCE [LARGE SCALE GENOMIC DNA]</scope>
    <source>
        <strain evidence="2 3">DSM 2260</strain>
    </source>
</reference>
<dbReference type="CDD" id="cd00063">
    <property type="entry name" value="FN3"/>
    <property type="match status" value="1"/>
</dbReference>
<dbReference type="InterPro" id="IPR003961">
    <property type="entry name" value="FN3_dom"/>
</dbReference>
<proteinExistence type="predicted"/>
<dbReference type="PROSITE" id="PS50853">
    <property type="entry name" value="FN3"/>
    <property type="match status" value="1"/>
</dbReference>
<comment type="caution">
    <text evidence="2">The sequence shown here is derived from an EMBL/GenBank/DDBJ whole genome shotgun (WGS) entry which is preliminary data.</text>
</comment>
<evidence type="ECO:0000313" key="2">
    <source>
        <dbReference type="EMBL" id="SDD65405.1"/>
    </source>
</evidence>
<gene>
    <name evidence="2" type="ORF">SAMN04488504_102139</name>
</gene>
<accession>A0ABY0MMH5</accession>
<feature type="domain" description="Fibronectin type-III" evidence="1">
    <location>
        <begin position="424"/>
        <end position="523"/>
    </location>
</feature>
<evidence type="ECO:0000259" key="1">
    <source>
        <dbReference type="PROSITE" id="PS50853"/>
    </source>
</evidence>
<dbReference type="InterPro" id="IPR036116">
    <property type="entry name" value="FN3_sf"/>
</dbReference>
<evidence type="ECO:0000313" key="3">
    <source>
        <dbReference type="Proteomes" id="UP000198717"/>
    </source>
</evidence>
<dbReference type="InterPro" id="IPR013783">
    <property type="entry name" value="Ig-like_fold"/>
</dbReference>
<protein>
    <recommendedName>
        <fullName evidence="1">Fibronectin type-III domain-containing protein</fullName>
    </recommendedName>
</protein>
<keyword evidence="3" id="KW-1185">Reference proteome</keyword>
<name>A0ABY0MMH5_9BACT</name>
<dbReference type="Proteomes" id="UP000198717">
    <property type="component" value="Unassembled WGS sequence"/>
</dbReference>
<dbReference type="Gene3D" id="2.60.40.10">
    <property type="entry name" value="Immunoglobulins"/>
    <property type="match status" value="1"/>
</dbReference>
<dbReference type="EMBL" id="FNAJ01000002">
    <property type="protein sequence ID" value="SDD65405.1"/>
    <property type="molecule type" value="Genomic_DNA"/>
</dbReference>
<dbReference type="Gene3D" id="2.60.120.260">
    <property type="entry name" value="Galactose-binding domain-like"/>
    <property type="match status" value="1"/>
</dbReference>
<organism evidence="2 3">
    <name type="scientific">Myxococcus virescens</name>
    <dbReference type="NCBI Taxonomy" id="83456"/>
    <lineage>
        <taxon>Bacteria</taxon>
        <taxon>Pseudomonadati</taxon>
        <taxon>Myxococcota</taxon>
        <taxon>Myxococcia</taxon>
        <taxon>Myxococcales</taxon>
        <taxon>Cystobacterineae</taxon>
        <taxon>Myxococcaceae</taxon>
        <taxon>Myxococcus</taxon>
    </lineage>
</organism>
<dbReference type="RefSeq" id="WP_090487455.1">
    <property type="nucleotide sequence ID" value="NZ_FNAJ01000002.1"/>
</dbReference>